<accession>A0A544QNX3</accession>
<feature type="domain" description="DUF7551" evidence="2">
    <location>
        <begin position="109"/>
        <end position="328"/>
    </location>
</feature>
<dbReference type="OrthoDB" id="342580at2157"/>
<feature type="region of interest" description="Disordered" evidence="1">
    <location>
        <begin position="83"/>
        <end position="102"/>
    </location>
</feature>
<reference evidence="4 5" key="1">
    <citation type="submission" date="2019-02" db="EMBL/GenBank/DDBJ databases">
        <title>Halonotius sp. a new haloqrchaeon isolated from saline water.</title>
        <authorList>
            <person name="Duran-Viseras A."/>
            <person name="Sanchez-Porro C."/>
            <person name="Ventosa A."/>
        </authorList>
    </citation>
    <scope>NUCLEOTIDE SEQUENCE [LARGE SCALE GENOMIC DNA]</scope>
    <source>
        <strain evidence="4 5">F9-27</strain>
    </source>
</reference>
<dbReference type="Pfam" id="PF24420">
    <property type="entry name" value="DUF7551"/>
    <property type="match status" value="1"/>
</dbReference>
<evidence type="ECO:0000313" key="5">
    <source>
        <dbReference type="Proteomes" id="UP000315385"/>
    </source>
</evidence>
<proteinExistence type="predicted"/>
<dbReference type="InterPro" id="IPR055973">
    <property type="entry name" value="DUF7551"/>
</dbReference>
<dbReference type="Pfam" id="PF24422">
    <property type="entry name" value="DUF7552"/>
    <property type="match status" value="1"/>
</dbReference>
<dbReference type="AlphaFoldDB" id="A0A544QNX3"/>
<dbReference type="Proteomes" id="UP000315385">
    <property type="component" value="Unassembled WGS sequence"/>
</dbReference>
<evidence type="ECO:0000256" key="1">
    <source>
        <dbReference type="SAM" id="MobiDB-lite"/>
    </source>
</evidence>
<dbReference type="EMBL" id="SESI01000002">
    <property type="protein sequence ID" value="TQQ80621.1"/>
    <property type="molecule type" value="Genomic_DNA"/>
</dbReference>
<organism evidence="4 5">
    <name type="scientific">Halonotius roseus</name>
    <dbReference type="NCBI Taxonomy" id="2511997"/>
    <lineage>
        <taxon>Archaea</taxon>
        <taxon>Methanobacteriati</taxon>
        <taxon>Methanobacteriota</taxon>
        <taxon>Stenosarchaea group</taxon>
        <taxon>Halobacteria</taxon>
        <taxon>Halobacteriales</taxon>
        <taxon>Haloferacaceae</taxon>
        <taxon>Halonotius</taxon>
    </lineage>
</organism>
<dbReference type="RefSeq" id="WP_142443732.1">
    <property type="nucleotide sequence ID" value="NZ_SESI01000002.1"/>
</dbReference>
<name>A0A544QNX3_9EURY</name>
<dbReference type="InterPro" id="IPR055974">
    <property type="entry name" value="DUF7552"/>
</dbReference>
<feature type="domain" description="DUF7552" evidence="3">
    <location>
        <begin position="6"/>
        <end position="78"/>
    </location>
</feature>
<gene>
    <name evidence="4" type="ORF">EWF95_09060</name>
</gene>
<comment type="caution">
    <text evidence="4">The sequence shown here is derived from an EMBL/GenBank/DDBJ whole genome shotgun (WGS) entry which is preliminary data.</text>
</comment>
<keyword evidence="5" id="KW-1185">Reference proteome</keyword>
<feature type="compositionally biased region" description="Low complexity" evidence="1">
    <location>
        <begin position="199"/>
        <end position="226"/>
    </location>
</feature>
<evidence type="ECO:0000313" key="4">
    <source>
        <dbReference type="EMBL" id="TQQ80621.1"/>
    </source>
</evidence>
<evidence type="ECO:0000259" key="2">
    <source>
        <dbReference type="Pfam" id="PF24420"/>
    </source>
</evidence>
<protein>
    <submittedName>
        <fullName evidence="4">Uncharacterized protein</fullName>
    </submittedName>
</protein>
<evidence type="ECO:0000259" key="3">
    <source>
        <dbReference type="Pfam" id="PF24422"/>
    </source>
</evidence>
<feature type="region of interest" description="Disordered" evidence="1">
    <location>
        <begin position="187"/>
        <end position="226"/>
    </location>
</feature>
<sequence>MLGTMLRDLRAHIDALATADGRYTLVCGRHGEQPVPADGLWFPTRSVARQAARATTQYRNALRRYDPELPQYDIVVCQGHPSVAEPASSTPAAESTPASPTTLPADSPLVTFCHRVAAAVFETLAAEGYSEAETAVMDAYLDHAETQPTADGLCLRLLESMATVLADRLTPREQAAVLAAAADRLPATPEDSVADAETDPTANTAADPTANTANTATDSTAADPTPDTAVTAVFEALRTRGVVGAYRDTPWLQHRETGTRSILVEVSGYAFSPYGGSLPTLPVVIELYRSVADWQPVAVDVAAITDGWRFRVVPVGEAPPGGLVSASVTPDEPGCP</sequence>